<reference evidence="3" key="1">
    <citation type="submission" date="2017-09" db="EMBL/GenBank/DDBJ databases">
        <title>Depth-based differentiation of microbial function through sediment-hosted aquifers and enrichment of novel symbionts in the deep terrestrial subsurface.</title>
        <authorList>
            <person name="Probst A.J."/>
            <person name="Ladd B."/>
            <person name="Jarett J.K."/>
            <person name="Geller-Mcgrath D.E."/>
            <person name="Sieber C.M.K."/>
            <person name="Emerson J.B."/>
            <person name="Anantharaman K."/>
            <person name="Thomas B.C."/>
            <person name="Malmstrom R."/>
            <person name="Stieglmeier M."/>
            <person name="Klingl A."/>
            <person name="Woyke T."/>
            <person name="Ryan C.M."/>
            <person name="Banfield J.F."/>
        </authorList>
    </citation>
    <scope>NUCLEOTIDE SEQUENCE [LARGE SCALE GENOMIC DNA]</scope>
</reference>
<accession>A0A2M7U9Y0</accession>
<gene>
    <name evidence="2" type="ORF">COY12_00810</name>
</gene>
<dbReference type="AlphaFoldDB" id="A0A2M7U9Y0"/>
<name>A0A2M7U9Y0_9BACT</name>
<proteinExistence type="predicted"/>
<feature type="region of interest" description="Disordered" evidence="1">
    <location>
        <begin position="1"/>
        <end position="25"/>
    </location>
</feature>
<sequence length="72" mass="8001">MKNMPPPNSRSKNASKVVVPTETIPSPIHTRTVQEALKVAATDEHTIRVVSDKALDDAERRLRPKGSSPEKW</sequence>
<dbReference type="Proteomes" id="UP000229506">
    <property type="component" value="Unassembled WGS sequence"/>
</dbReference>
<evidence type="ECO:0000313" key="2">
    <source>
        <dbReference type="EMBL" id="PIZ68041.1"/>
    </source>
</evidence>
<comment type="caution">
    <text evidence="2">The sequence shown here is derived from an EMBL/GenBank/DDBJ whole genome shotgun (WGS) entry which is preliminary data.</text>
</comment>
<dbReference type="EMBL" id="PFOF01000026">
    <property type="protein sequence ID" value="PIZ68041.1"/>
    <property type="molecule type" value="Genomic_DNA"/>
</dbReference>
<protein>
    <submittedName>
        <fullName evidence="2">Uncharacterized protein</fullName>
    </submittedName>
</protein>
<evidence type="ECO:0000256" key="1">
    <source>
        <dbReference type="SAM" id="MobiDB-lite"/>
    </source>
</evidence>
<evidence type="ECO:0000313" key="3">
    <source>
        <dbReference type="Proteomes" id="UP000229506"/>
    </source>
</evidence>
<organism evidence="2 3">
    <name type="scientific">Candidatus Roizmanbacteria bacterium CG_4_10_14_0_2_um_filter_33_96</name>
    <dbReference type="NCBI Taxonomy" id="1974821"/>
    <lineage>
        <taxon>Bacteria</taxon>
        <taxon>Candidatus Roizmaniibacteriota</taxon>
    </lineage>
</organism>